<evidence type="ECO:0000259" key="2">
    <source>
        <dbReference type="Pfam" id="PF03107"/>
    </source>
</evidence>
<keyword evidence="1" id="KW-0677">Repeat</keyword>
<gene>
    <name evidence="3" type="ORF">CDL15_Pgr002950</name>
</gene>
<dbReference type="SUPFAM" id="SSF52540">
    <property type="entry name" value="P-loop containing nucleoside triphosphate hydrolases"/>
    <property type="match status" value="1"/>
</dbReference>
<evidence type="ECO:0000256" key="1">
    <source>
        <dbReference type="ARBA" id="ARBA00022737"/>
    </source>
</evidence>
<dbReference type="Pfam" id="PF03107">
    <property type="entry name" value="C1_2"/>
    <property type="match status" value="3"/>
</dbReference>
<organism evidence="3 4">
    <name type="scientific">Punica granatum</name>
    <name type="common">Pomegranate</name>
    <dbReference type="NCBI Taxonomy" id="22663"/>
    <lineage>
        <taxon>Eukaryota</taxon>
        <taxon>Viridiplantae</taxon>
        <taxon>Streptophyta</taxon>
        <taxon>Embryophyta</taxon>
        <taxon>Tracheophyta</taxon>
        <taxon>Spermatophyta</taxon>
        <taxon>Magnoliopsida</taxon>
        <taxon>eudicotyledons</taxon>
        <taxon>Gunneridae</taxon>
        <taxon>Pentapetalae</taxon>
        <taxon>rosids</taxon>
        <taxon>malvids</taxon>
        <taxon>Myrtales</taxon>
        <taxon>Lythraceae</taxon>
        <taxon>Punica</taxon>
    </lineage>
</organism>
<evidence type="ECO:0000313" key="3">
    <source>
        <dbReference type="EMBL" id="OWM78779.1"/>
    </source>
</evidence>
<protein>
    <recommendedName>
        <fullName evidence="2">DC1 domain-containing protein</fullName>
    </recommendedName>
</protein>
<dbReference type="Gene3D" id="3.40.50.300">
    <property type="entry name" value="P-loop containing nucleotide triphosphate hydrolases"/>
    <property type="match status" value="1"/>
</dbReference>
<sequence>MTMPLWRMLVEKDWDLLQSIHPRNMDMRGTKMLKDLLVESGPALIAMKGLPRTGKTFCASDIASGLRCANLNFDDVRTCTQQTHQQHLLFSAEPKLESASAHNDDLDELSYRALSTQLLLGHDVVVDSPLASPAVSSELLDLAVSNNVPLIIVECTVFSKSTWGGQQYFDGEDNNIPRLLINTAQDRFDTDGLNEVILKFILLYKQNIGANCKVTASSANESGREGGKLKRHFSDCQPLVFVPEGSNNDKDAPAAAASSCRICLQPITGSSYNCPQCGFGAHQSCIDLPQYTRFPLHIHPLGLYVLSYSNDSEEDINCIVCNSAKSGPIYRCWQCYGVFVHHKCAQLSHELKHPCHEHPLKLDAYDLFPSRNQFTCRACGHKGGKISYGCSACKLKLHLTCALDLPHEVEYKCAQRHPLVLASPPKDNKYDEYYCDVCEEERHGDYWIYYCASCEFHAHLNCVNPEIQAYDMAKADNSPYTYDIDKYDSMDKLMSSISEEDLLFTEAALSRQALRLWPMGYGPFFLVSVNAMSSQACQN</sequence>
<dbReference type="PANTHER" id="PTHR46288:SF27">
    <property type="entry name" value="CYSTEINE_HISTIDINE-RICH C1 DOMAIN FAMILY PROTEIN"/>
    <property type="match status" value="1"/>
</dbReference>
<evidence type="ECO:0000313" key="4">
    <source>
        <dbReference type="Proteomes" id="UP000197138"/>
    </source>
</evidence>
<dbReference type="SUPFAM" id="SSF57889">
    <property type="entry name" value="Cysteine-rich domain"/>
    <property type="match status" value="3"/>
</dbReference>
<dbReference type="Proteomes" id="UP000197138">
    <property type="component" value="Unassembled WGS sequence"/>
</dbReference>
<dbReference type="InterPro" id="IPR004146">
    <property type="entry name" value="DC1"/>
</dbReference>
<feature type="domain" description="DC1" evidence="2">
    <location>
        <begin position="354"/>
        <end position="402"/>
    </location>
</feature>
<name>A0A218X224_PUNGR</name>
<accession>A0A218X224</accession>
<reference evidence="4" key="1">
    <citation type="journal article" date="2017" name="Plant J.">
        <title>The pomegranate (Punica granatum L.) genome and the genomics of punicalagin biosynthesis.</title>
        <authorList>
            <person name="Qin G."/>
            <person name="Xu C."/>
            <person name="Ming R."/>
            <person name="Tang H."/>
            <person name="Guyot R."/>
            <person name="Kramer E.M."/>
            <person name="Hu Y."/>
            <person name="Yi X."/>
            <person name="Qi Y."/>
            <person name="Xu X."/>
            <person name="Gao Z."/>
            <person name="Pan H."/>
            <person name="Jian J."/>
            <person name="Tian Y."/>
            <person name="Yue Z."/>
            <person name="Xu Y."/>
        </authorList>
    </citation>
    <scope>NUCLEOTIDE SEQUENCE [LARGE SCALE GENOMIC DNA]</scope>
    <source>
        <strain evidence="4">cv. Dabenzi</strain>
    </source>
</reference>
<dbReference type="InterPro" id="IPR046349">
    <property type="entry name" value="C1-like_sf"/>
</dbReference>
<dbReference type="InterPro" id="IPR027417">
    <property type="entry name" value="P-loop_NTPase"/>
</dbReference>
<feature type="domain" description="DC1" evidence="2">
    <location>
        <begin position="417"/>
        <end position="463"/>
    </location>
</feature>
<feature type="domain" description="DC1" evidence="2">
    <location>
        <begin position="253"/>
        <end position="286"/>
    </location>
</feature>
<dbReference type="PANTHER" id="PTHR46288">
    <property type="entry name" value="PHORBOL-ESTER/DAG-TYPE DOMAIN-CONTAINING PROTEIN"/>
    <property type="match status" value="1"/>
</dbReference>
<dbReference type="AlphaFoldDB" id="A0A218X224"/>
<dbReference type="EMBL" id="MTKT01002492">
    <property type="protein sequence ID" value="OWM78779.1"/>
    <property type="molecule type" value="Genomic_DNA"/>
</dbReference>
<comment type="caution">
    <text evidence="3">The sequence shown here is derived from an EMBL/GenBank/DDBJ whole genome shotgun (WGS) entry which is preliminary data.</text>
</comment>
<proteinExistence type="predicted"/>